<dbReference type="Gene3D" id="1.25.40.10">
    <property type="entry name" value="Tetratricopeptide repeat domain"/>
    <property type="match status" value="2"/>
</dbReference>
<feature type="repeat" description="PPR" evidence="5">
    <location>
        <begin position="81"/>
        <end position="111"/>
    </location>
</feature>
<dbReference type="PANTHER" id="PTHR47447">
    <property type="entry name" value="OS03G0856100 PROTEIN"/>
    <property type="match status" value="1"/>
</dbReference>
<organism evidence="7 8">
    <name type="scientific">Jimgerdemannia flammicorona</name>
    <dbReference type="NCBI Taxonomy" id="994334"/>
    <lineage>
        <taxon>Eukaryota</taxon>
        <taxon>Fungi</taxon>
        <taxon>Fungi incertae sedis</taxon>
        <taxon>Mucoromycota</taxon>
        <taxon>Mucoromycotina</taxon>
        <taxon>Endogonomycetes</taxon>
        <taxon>Endogonales</taxon>
        <taxon>Endogonaceae</taxon>
        <taxon>Jimgerdemannia</taxon>
    </lineage>
</organism>
<dbReference type="OrthoDB" id="5588846at2759"/>
<evidence type="ECO:0008006" key="9">
    <source>
        <dbReference type="Google" id="ProtNLM"/>
    </source>
</evidence>
<evidence type="ECO:0000256" key="2">
    <source>
        <dbReference type="ARBA" id="ARBA00022737"/>
    </source>
</evidence>
<protein>
    <recommendedName>
        <fullName evidence="9">Pentacotripeptide-repeat region of PRORP domain-containing protein</fullName>
    </recommendedName>
</protein>
<evidence type="ECO:0000313" key="7">
    <source>
        <dbReference type="EMBL" id="RUP50456.1"/>
    </source>
</evidence>
<name>A0A433DI38_9FUNG</name>
<accession>A0A433DI38</accession>
<sequence>MSFASLPMLYPFHQSPSKKKKNGEVERALNLFTELSTTPTLYPTDVTFNTVISACARRPDYFNEAFSLLAQMRDVHGFRPDRITYNTLLKACARRGDLKRARLIFAEMMKAQRDGEDDVAPNAVTYTNLLWCYASYRAPTPPGARAGVKKTEINAVDQTIAVPHESATLIQHVTTDLTILPPTHPLFPTPPTTRAEILREADSIIMYLCVPPSDGPAPPPLATAHLNAYLATHATHERPQRALEVYDMYAQHGLEPDGHTFNRALEACYRVKDIQFAWKVWEDAERWWEDVEGSRKEEPMGRREQEGLKKNEGKEGLDGISEGEVERRKAGKSEVDSEIGFTEERRYERYKLMVNTLARANDLPSALRLLSTLPPTTRAAHPPRLSDFQTVYIKCIQLEDPVARRDLIAVCPIETGPSAESRIALARKWGTRGGKGWKWEVGMEKRREVGEAIDHARSVPVMKRPLDAK</sequence>
<dbReference type="PANTHER" id="PTHR47447:SF17">
    <property type="entry name" value="OS12G0638900 PROTEIN"/>
    <property type="match status" value="1"/>
</dbReference>
<feature type="compositionally biased region" description="Basic and acidic residues" evidence="6">
    <location>
        <begin position="292"/>
        <end position="317"/>
    </location>
</feature>
<dbReference type="PROSITE" id="PS51375">
    <property type="entry name" value="PPR"/>
    <property type="match status" value="1"/>
</dbReference>
<evidence type="ECO:0000256" key="1">
    <source>
        <dbReference type="ARBA" id="ARBA00006192"/>
    </source>
</evidence>
<gene>
    <name evidence="7" type="ORF">BC936DRAFT_139031</name>
</gene>
<evidence type="ECO:0000313" key="8">
    <source>
        <dbReference type="Proteomes" id="UP000268093"/>
    </source>
</evidence>
<comment type="subunit">
    <text evidence="4">Binds to mitochondrial small subunit 15S rRNA.</text>
</comment>
<feature type="region of interest" description="Disordered" evidence="6">
    <location>
        <begin position="292"/>
        <end position="335"/>
    </location>
</feature>
<comment type="similarity">
    <text evidence="1">Belongs to the CCM1 family.</text>
</comment>
<dbReference type="InterPro" id="IPR002885">
    <property type="entry name" value="PPR_rpt"/>
</dbReference>
<keyword evidence="8" id="KW-1185">Reference proteome</keyword>
<evidence type="ECO:0000256" key="5">
    <source>
        <dbReference type="PROSITE-ProRule" id="PRU00708"/>
    </source>
</evidence>
<evidence type="ECO:0000256" key="4">
    <source>
        <dbReference type="ARBA" id="ARBA00044511"/>
    </source>
</evidence>
<dbReference type="Pfam" id="PF13041">
    <property type="entry name" value="PPR_2"/>
    <property type="match status" value="1"/>
</dbReference>
<dbReference type="EMBL" id="RBNI01001417">
    <property type="protein sequence ID" value="RUP50456.1"/>
    <property type="molecule type" value="Genomic_DNA"/>
</dbReference>
<keyword evidence="2" id="KW-0677">Repeat</keyword>
<feature type="compositionally biased region" description="Basic and acidic residues" evidence="6">
    <location>
        <begin position="324"/>
        <end position="335"/>
    </location>
</feature>
<evidence type="ECO:0000256" key="3">
    <source>
        <dbReference type="ARBA" id="ARBA00044493"/>
    </source>
</evidence>
<evidence type="ECO:0000256" key="6">
    <source>
        <dbReference type="SAM" id="MobiDB-lite"/>
    </source>
</evidence>
<dbReference type="NCBIfam" id="TIGR00756">
    <property type="entry name" value="PPR"/>
    <property type="match status" value="2"/>
</dbReference>
<reference evidence="7 8" key="1">
    <citation type="journal article" date="2018" name="New Phytol.">
        <title>Phylogenomics of Endogonaceae and evolution of mycorrhizas within Mucoromycota.</title>
        <authorList>
            <person name="Chang Y."/>
            <person name="Desiro A."/>
            <person name="Na H."/>
            <person name="Sandor L."/>
            <person name="Lipzen A."/>
            <person name="Clum A."/>
            <person name="Barry K."/>
            <person name="Grigoriev I.V."/>
            <person name="Martin F.M."/>
            <person name="Stajich J.E."/>
            <person name="Smith M.E."/>
            <person name="Bonito G."/>
            <person name="Spatafora J.W."/>
        </authorList>
    </citation>
    <scope>NUCLEOTIDE SEQUENCE [LARGE SCALE GENOMIC DNA]</scope>
    <source>
        <strain evidence="7 8">GMNB39</strain>
    </source>
</reference>
<proteinExistence type="inferred from homology"/>
<dbReference type="Proteomes" id="UP000268093">
    <property type="component" value="Unassembled WGS sequence"/>
</dbReference>
<comment type="function">
    <text evidence="3">Regulates mitochondrial small subunit maturation by controlling 15S rRNA 5'-end processing. Localizes to the 5' precursor of the 15S rRNA in a position that is subsequently occupied by mS47 in the mature yeast mtSSU. Uses structure and sequence-specific RNA recognition, binding to a single-stranded region of the precursor and specifically recognizing bases -6 to -1. The exchange of Ccm1 for mS47 is coupled to the irreversible removal of precursor rRNA that is accompanied by conformational changes of the mitoribosomal proteins uS5m and mS26. These conformational changes signal completion of 5'-end rRNA processing through protection of the mature 5'-end of the 15S rRNA and stabilization of mS47. The removal of the 5' precursor together with the dissociation of Ccm1 may be catalyzed by the 5'-3' exoribonuclease Pet127. Involved in the specific removal of group I introns in mitochondrial encoded transcripts.</text>
</comment>
<comment type="caution">
    <text evidence="7">The sequence shown here is derived from an EMBL/GenBank/DDBJ whole genome shotgun (WGS) entry which is preliminary data.</text>
</comment>
<dbReference type="AlphaFoldDB" id="A0A433DI38"/>
<dbReference type="InterPro" id="IPR011990">
    <property type="entry name" value="TPR-like_helical_dom_sf"/>
</dbReference>